<dbReference type="AlphaFoldDB" id="A0A4Z0C2T9"/>
<name>A0A4Z0C2T9_9BURK</name>
<proteinExistence type="predicted"/>
<evidence type="ECO:0000313" key="2">
    <source>
        <dbReference type="EMBL" id="TFZ04509.1"/>
    </source>
</evidence>
<organism evidence="2 3">
    <name type="scientific">Ramlibacter rhizophilus</name>
    <dbReference type="NCBI Taxonomy" id="1781167"/>
    <lineage>
        <taxon>Bacteria</taxon>
        <taxon>Pseudomonadati</taxon>
        <taxon>Pseudomonadota</taxon>
        <taxon>Betaproteobacteria</taxon>
        <taxon>Burkholderiales</taxon>
        <taxon>Comamonadaceae</taxon>
        <taxon>Ramlibacter</taxon>
    </lineage>
</organism>
<dbReference type="PANTHER" id="PTHR21366">
    <property type="entry name" value="GLYOXALASE FAMILY PROTEIN"/>
    <property type="match status" value="1"/>
</dbReference>
<feature type="domain" description="VOC" evidence="1">
    <location>
        <begin position="8"/>
        <end position="128"/>
    </location>
</feature>
<dbReference type="PROSITE" id="PS51819">
    <property type="entry name" value="VOC"/>
    <property type="match status" value="1"/>
</dbReference>
<dbReference type="RefSeq" id="WP_135283391.1">
    <property type="nucleotide sequence ID" value="NZ_SMLL01000001.1"/>
</dbReference>
<accession>A0A4Z0C2T9</accession>
<dbReference type="InterPro" id="IPR050383">
    <property type="entry name" value="GlyoxalaseI/FosfomycinResist"/>
</dbReference>
<dbReference type="Gene3D" id="3.10.180.10">
    <property type="entry name" value="2,3-Dihydroxybiphenyl 1,2-Dioxygenase, domain 1"/>
    <property type="match status" value="1"/>
</dbReference>
<dbReference type="SUPFAM" id="SSF54593">
    <property type="entry name" value="Glyoxalase/Bleomycin resistance protein/Dihydroxybiphenyl dioxygenase"/>
    <property type="match status" value="1"/>
</dbReference>
<gene>
    <name evidence="2" type="ORF">EZ242_01800</name>
</gene>
<dbReference type="OrthoDB" id="9795618at2"/>
<comment type="caution">
    <text evidence="2">The sequence shown here is derived from an EMBL/GenBank/DDBJ whole genome shotgun (WGS) entry which is preliminary data.</text>
</comment>
<dbReference type="InterPro" id="IPR004360">
    <property type="entry name" value="Glyas_Fos-R_dOase_dom"/>
</dbReference>
<evidence type="ECO:0000259" key="1">
    <source>
        <dbReference type="PROSITE" id="PS51819"/>
    </source>
</evidence>
<protein>
    <submittedName>
        <fullName evidence="2">VOC family protein</fullName>
    </submittedName>
</protein>
<dbReference type="EMBL" id="SMLL01000001">
    <property type="protein sequence ID" value="TFZ04509.1"/>
    <property type="molecule type" value="Genomic_DNA"/>
</dbReference>
<reference evidence="2 3" key="1">
    <citation type="submission" date="2019-03" db="EMBL/GenBank/DDBJ databases">
        <title>Ramlibacter rhizophilus CCTCC AB2015357, whole genome shotgun sequence.</title>
        <authorList>
            <person name="Zhang X."/>
            <person name="Feng G."/>
            <person name="Zhu H."/>
        </authorList>
    </citation>
    <scope>NUCLEOTIDE SEQUENCE [LARGE SCALE GENOMIC DNA]</scope>
    <source>
        <strain evidence="2 3">CCTCC AB2015357</strain>
    </source>
</reference>
<dbReference type="Pfam" id="PF00903">
    <property type="entry name" value="Glyoxalase"/>
    <property type="match status" value="1"/>
</dbReference>
<evidence type="ECO:0000313" key="3">
    <source>
        <dbReference type="Proteomes" id="UP000297564"/>
    </source>
</evidence>
<sequence>MQLTCTPQLSHFGVYVRDIDAMTRFYTEVFGLRVTDQGEGRNFKVKLHFLSGTPDQHHQLVLASGRPADVPSTVMQLSFKVTEIDHLRQVRARALDAGATQMRGMNHGNALSIYFADIEGNTVEVYLDTPWYVPQPHGYPLDLEKTDEALWAETEARCRADPGFRPVADWARDFERSRPIKGA</sequence>
<dbReference type="PANTHER" id="PTHR21366:SF14">
    <property type="entry name" value="GLYOXALASE DOMAIN-CONTAINING PROTEIN 5"/>
    <property type="match status" value="1"/>
</dbReference>
<dbReference type="InterPro" id="IPR037523">
    <property type="entry name" value="VOC_core"/>
</dbReference>
<keyword evidence="3" id="KW-1185">Reference proteome</keyword>
<dbReference type="InterPro" id="IPR029068">
    <property type="entry name" value="Glyas_Bleomycin-R_OHBP_Dase"/>
</dbReference>
<dbReference type="Proteomes" id="UP000297564">
    <property type="component" value="Unassembled WGS sequence"/>
</dbReference>